<evidence type="ECO:0000256" key="1">
    <source>
        <dbReference type="ARBA" id="ARBA00005361"/>
    </source>
</evidence>
<organism evidence="2 3">
    <name type="scientific">Acipenser ruthenus</name>
    <name type="common">Sterlet sturgeon</name>
    <dbReference type="NCBI Taxonomy" id="7906"/>
    <lineage>
        <taxon>Eukaryota</taxon>
        <taxon>Metazoa</taxon>
        <taxon>Chordata</taxon>
        <taxon>Craniata</taxon>
        <taxon>Vertebrata</taxon>
        <taxon>Euteleostomi</taxon>
        <taxon>Actinopterygii</taxon>
        <taxon>Chondrostei</taxon>
        <taxon>Acipenseriformes</taxon>
        <taxon>Acipenseridae</taxon>
        <taxon>Acipenser</taxon>
    </lineage>
</organism>
<accession>A0A444U295</accession>
<evidence type="ECO:0000313" key="3">
    <source>
        <dbReference type="Proteomes" id="UP000289886"/>
    </source>
</evidence>
<dbReference type="Pfam" id="PF03645">
    <property type="entry name" value="Tctex-1"/>
    <property type="match status" value="1"/>
</dbReference>
<dbReference type="InterPro" id="IPR038586">
    <property type="entry name" value="Tctex-1-like_sf"/>
</dbReference>
<proteinExistence type="inferred from homology"/>
<dbReference type="Proteomes" id="UP000289886">
    <property type="component" value="Unassembled WGS sequence"/>
</dbReference>
<dbReference type="GO" id="GO:0045505">
    <property type="term" value="F:dynein intermediate chain binding"/>
    <property type="evidence" value="ECO:0007669"/>
    <property type="project" value="TreeGrafter"/>
</dbReference>
<dbReference type="GO" id="GO:0005737">
    <property type="term" value="C:cytoplasm"/>
    <property type="evidence" value="ECO:0007669"/>
    <property type="project" value="TreeGrafter"/>
</dbReference>
<comment type="caution">
    <text evidence="2">The sequence shown here is derived from an EMBL/GenBank/DDBJ whole genome shotgun (WGS) entry which is preliminary data.</text>
</comment>
<keyword evidence="3" id="KW-1185">Reference proteome</keyword>
<dbReference type="GO" id="GO:0005868">
    <property type="term" value="C:cytoplasmic dynein complex"/>
    <property type="evidence" value="ECO:0007669"/>
    <property type="project" value="TreeGrafter"/>
</dbReference>
<dbReference type="AlphaFoldDB" id="A0A444U295"/>
<dbReference type="PANTHER" id="PTHR21255">
    <property type="entry name" value="T-COMPLEX-ASSOCIATED-TESTIS-EXPRESSED 1/ DYNEIN LIGHT CHAIN"/>
    <property type="match status" value="1"/>
</dbReference>
<dbReference type="PANTHER" id="PTHR21255:SF55">
    <property type="entry name" value="DYNEIN LIGHT CHAIN TCTEX-TYPE 4"/>
    <property type="match status" value="1"/>
</dbReference>
<dbReference type="EMBL" id="SCEB01215494">
    <property type="protein sequence ID" value="RXM29270.1"/>
    <property type="molecule type" value="Genomic_DNA"/>
</dbReference>
<dbReference type="GO" id="GO:0007018">
    <property type="term" value="P:microtubule-based movement"/>
    <property type="evidence" value="ECO:0007669"/>
    <property type="project" value="TreeGrafter"/>
</dbReference>
<protein>
    <submittedName>
        <fullName evidence="2">Tctex1 domain-containing protein 4</fullName>
    </submittedName>
</protein>
<reference evidence="2 3" key="1">
    <citation type="submission" date="2019-01" db="EMBL/GenBank/DDBJ databases">
        <title>Draft Genome and Complete Hox-Cluster Characterization of the Sterlet Sturgeon (Acipenser ruthenus).</title>
        <authorList>
            <person name="Wei Q."/>
        </authorList>
    </citation>
    <scope>NUCLEOTIDE SEQUENCE [LARGE SCALE GENOMIC DNA]</scope>
    <source>
        <strain evidence="2">WHYD16114868_AA</strain>
        <tissue evidence="2">Blood</tissue>
    </source>
</reference>
<comment type="similarity">
    <text evidence="1">Belongs to the dynein light chain Tctex-type family.</text>
</comment>
<gene>
    <name evidence="2" type="ORF">EOD39_8945</name>
</gene>
<sequence length="239" mass="26494">SLGNTMTTKQLPLSQETLAQFNQALAAESGGVLRTRAGSISTRRSSQSVDLHHPKHLLHLKSVEGSLSVIPSRRSSVFSNLNLTRKESLSLGKRLSLGPWMHSGRVSFSGLPLYQPVQETQFENTYKTHPDEGFRFDACKVQHLLEATLAGFLSDTRYNPVTCGQLTQNLSDLIHSKAKDLNPPRYKLVCHVILGQLNNQGLRVASRCLWDSDKDNFAVATFQNTSLFAVAMVHGLYCE</sequence>
<dbReference type="CDD" id="cd21461">
    <property type="entry name" value="DLC-like_TCTEX1D4"/>
    <property type="match status" value="1"/>
</dbReference>
<dbReference type="Gene3D" id="3.30.1140.40">
    <property type="entry name" value="Tctex-1"/>
    <property type="match status" value="1"/>
</dbReference>
<evidence type="ECO:0000313" key="2">
    <source>
        <dbReference type="EMBL" id="RXM29270.1"/>
    </source>
</evidence>
<dbReference type="InterPro" id="IPR005334">
    <property type="entry name" value="Tctex-1-like"/>
</dbReference>
<feature type="non-terminal residue" evidence="2">
    <location>
        <position position="1"/>
    </location>
</feature>
<name>A0A444U295_ACIRT</name>